<feature type="transmembrane region" description="Helical" evidence="5">
    <location>
        <begin position="43"/>
        <end position="59"/>
    </location>
</feature>
<evidence type="ECO:0000313" key="8">
    <source>
        <dbReference type="Proteomes" id="UP000049127"/>
    </source>
</evidence>
<feature type="transmembrane region" description="Helical" evidence="5">
    <location>
        <begin position="71"/>
        <end position="88"/>
    </location>
</feature>
<reference evidence="7 8" key="1">
    <citation type="submission" date="2015-01" db="EMBL/GenBank/DDBJ databases">
        <authorList>
            <person name="Aslett A.Martin."/>
            <person name="De Silva Nishadi"/>
        </authorList>
    </citation>
    <scope>NUCLEOTIDE SEQUENCE [LARGE SCALE GENOMIC DNA]</scope>
    <source>
        <strain evidence="7 8">R28058</strain>
    </source>
</reference>
<name>A0A0C7QLU3_PARSO</name>
<evidence type="ECO:0000256" key="3">
    <source>
        <dbReference type="ARBA" id="ARBA00022989"/>
    </source>
</evidence>
<dbReference type="Proteomes" id="UP000049127">
    <property type="component" value="Unassembled WGS sequence"/>
</dbReference>
<keyword evidence="4 5" id="KW-0472">Membrane</keyword>
<feature type="transmembrane region" description="Helical" evidence="5">
    <location>
        <begin position="162"/>
        <end position="182"/>
    </location>
</feature>
<organism evidence="7 8">
    <name type="scientific">Paraclostridium sordellii</name>
    <name type="common">Clostridium sordellii</name>
    <dbReference type="NCBI Taxonomy" id="1505"/>
    <lineage>
        <taxon>Bacteria</taxon>
        <taxon>Bacillati</taxon>
        <taxon>Bacillota</taxon>
        <taxon>Clostridia</taxon>
        <taxon>Peptostreptococcales</taxon>
        <taxon>Peptostreptococcaceae</taxon>
        <taxon>Paraclostridium</taxon>
    </lineage>
</organism>
<protein>
    <submittedName>
        <fullName evidence="7">O-antigen polymerase</fullName>
    </submittedName>
</protein>
<gene>
    <name evidence="7" type="ORF">R28058_22791</name>
</gene>
<evidence type="ECO:0000256" key="4">
    <source>
        <dbReference type="ARBA" id="ARBA00023136"/>
    </source>
</evidence>
<feature type="transmembrane region" description="Helical" evidence="5">
    <location>
        <begin position="122"/>
        <end position="142"/>
    </location>
</feature>
<evidence type="ECO:0000256" key="5">
    <source>
        <dbReference type="SAM" id="Phobius"/>
    </source>
</evidence>
<evidence type="ECO:0000259" key="6">
    <source>
        <dbReference type="Pfam" id="PF04932"/>
    </source>
</evidence>
<proteinExistence type="predicted"/>
<dbReference type="PANTHER" id="PTHR37422:SF13">
    <property type="entry name" value="LIPOPOLYSACCHARIDE BIOSYNTHESIS PROTEIN PA4999-RELATED"/>
    <property type="match status" value="1"/>
</dbReference>
<dbReference type="GO" id="GO:0016020">
    <property type="term" value="C:membrane"/>
    <property type="evidence" value="ECO:0007669"/>
    <property type="project" value="UniProtKB-SubCell"/>
</dbReference>
<evidence type="ECO:0000313" key="7">
    <source>
        <dbReference type="EMBL" id="CEQ04546.1"/>
    </source>
</evidence>
<evidence type="ECO:0000256" key="2">
    <source>
        <dbReference type="ARBA" id="ARBA00022692"/>
    </source>
</evidence>
<feature type="transmembrane region" description="Helical" evidence="5">
    <location>
        <begin position="239"/>
        <end position="260"/>
    </location>
</feature>
<feature type="transmembrane region" description="Helical" evidence="5">
    <location>
        <begin position="189"/>
        <end position="204"/>
    </location>
</feature>
<accession>A0A0C7QLU3</accession>
<evidence type="ECO:0000256" key="1">
    <source>
        <dbReference type="ARBA" id="ARBA00004141"/>
    </source>
</evidence>
<dbReference type="RefSeq" id="WP_055342513.1">
    <property type="nucleotide sequence ID" value="NZ_CDNI01000021.1"/>
</dbReference>
<comment type="subcellular location">
    <subcellularLocation>
        <location evidence="1">Membrane</location>
        <topology evidence="1">Multi-pass membrane protein</topology>
    </subcellularLocation>
</comment>
<keyword evidence="2 5" id="KW-0812">Transmembrane</keyword>
<feature type="transmembrane region" description="Helical" evidence="5">
    <location>
        <begin position="338"/>
        <end position="357"/>
    </location>
</feature>
<feature type="transmembrane region" description="Helical" evidence="5">
    <location>
        <begin position="369"/>
        <end position="385"/>
    </location>
</feature>
<feature type="transmembrane region" description="Helical" evidence="5">
    <location>
        <begin position="94"/>
        <end position="115"/>
    </location>
</feature>
<keyword evidence="3 5" id="KW-1133">Transmembrane helix</keyword>
<feature type="domain" description="O-antigen ligase-related" evidence="6">
    <location>
        <begin position="194"/>
        <end position="345"/>
    </location>
</feature>
<dbReference type="InterPro" id="IPR051533">
    <property type="entry name" value="WaaL-like"/>
</dbReference>
<dbReference type="Pfam" id="PF04932">
    <property type="entry name" value="Wzy_C"/>
    <property type="match status" value="1"/>
</dbReference>
<dbReference type="AlphaFoldDB" id="A0A0C7QLU3"/>
<dbReference type="OrthoDB" id="2088496at2"/>
<feature type="transmembrane region" description="Helical" evidence="5">
    <location>
        <begin position="21"/>
        <end position="37"/>
    </location>
</feature>
<dbReference type="PANTHER" id="PTHR37422">
    <property type="entry name" value="TEICHURONIC ACID BIOSYNTHESIS PROTEIN TUAE"/>
    <property type="match status" value="1"/>
</dbReference>
<dbReference type="EMBL" id="CEKZ01000003">
    <property type="protein sequence ID" value="CEQ04546.1"/>
    <property type="molecule type" value="Genomic_DNA"/>
</dbReference>
<sequence length="418" mass="48906">MKIGLTKHDTSLRSKQKNFSIEFILILILLTSMYFDMSDSGRYYNKIIIILIMFLAYVIKNSKICVEKQIYIFYLFSVVICASGIYGIDNRSALGNIVVVISCAMLMLMISNNVVTENRIKIFFEVSIILAIILSIRVIWITDFQRFLQGTYYPDVIIQRYIGNRNIVSLMIGLGFNFCIYMICNYKKYIYGLAGFIMFITTLLTGSRKGLLICITPWVIFFSIKFLKSRKIMNKLKLLFITVIMCVVTFNIIMKVEVIYDTVGFRIEAMYRSVVYGEVSHEGSFNTRQNMISKGKEYFKDRPILGHGVSTYRYIYKHDMGKETYSHNNYIELLVNNGIVGFTLYYIFYIWNLVICNKKRILTNSEKEKNYYLFILSILITMLILDNGRVAYNDYITYLLIGLSMRRLPNYKMMESKK</sequence>
<dbReference type="InterPro" id="IPR007016">
    <property type="entry name" value="O-antigen_ligase-rel_domated"/>
</dbReference>